<dbReference type="Gene3D" id="3.30.530.80">
    <property type="match status" value="1"/>
</dbReference>
<dbReference type="AlphaFoldDB" id="A0A3M9MK07"/>
<dbReference type="EMBL" id="RJJD01000008">
    <property type="protein sequence ID" value="RNI25880.1"/>
    <property type="molecule type" value="Genomic_DNA"/>
</dbReference>
<accession>A0A3M9MK07</accession>
<dbReference type="Proteomes" id="UP000272117">
    <property type="component" value="Unassembled WGS sequence"/>
</dbReference>
<feature type="transmembrane region" description="Helical" evidence="1">
    <location>
        <begin position="49"/>
        <end position="66"/>
    </location>
</feature>
<keyword evidence="1" id="KW-1133">Transmembrane helix</keyword>
<comment type="caution">
    <text evidence="2">The sequence shown here is derived from an EMBL/GenBank/DDBJ whole genome shotgun (WGS) entry which is preliminary data.</text>
</comment>
<evidence type="ECO:0000313" key="2">
    <source>
        <dbReference type="EMBL" id="RNI25880.1"/>
    </source>
</evidence>
<organism evidence="2 3">
    <name type="scientific">Rufibacter latericius</name>
    <dbReference type="NCBI Taxonomy" id="2487040"/>
    <lineage>
        <taxon>Bacteria</taxon>
        <taxon>Pseudomonadati</taxon>
        <taxon>Bacteroidota</taxon>
        <taxon>Cytophagia</taxon>
        <taxon>Cytophagales</taxon>
        <taxon>Hymenobacteraceae</taxon>
        <taxon>Rufibacter</taxon>
    </lineage>
</organism>
<name>A0A3M9MK07_9BACT</name>
<gene>
    <name evidence="2" type="ORF">EFB08_13625</name>
</gene>
<keyword evidence="1" id="KW-0812">Transmembrane</keyword>
<evidence type="ECO:0000313" key="3">
    <source>
        <dbReference type="Proteomes" id="UP000272117"/>
    </source>
</evidence>
<evidence type="ECO:0000256" key="1">
    <source>
        <dbReference type="SAM" id="Phobius"/>
    </source>
</evidence>
<reference evidence="2 3" key="1">
    <citation type="submission" date="2018-11" db="EMBL/GenBank/DDBJ databases">
        <title>Rufibacter latericius sp. nov., isolated from water in Baiyang Lake.</title>
        <authorList>
            <person name="Yang Y."/>
        </authorList>
    </citation>
    <scope>NUCLEOTIDE SEQUENCE [LARGE SCALE GENOMIC DNA]</scope>
    <source>
        <strain evidence="2 3">R-22-1c-1</strain>
    </source>
</reference>
<protein>
    <submittedName>
        <fullName evidence="2">DUF4468 domain-containing protein</fullName>
    </submittedName>
</protein>
<proteinExistence type="predicted"/>
<keyword evidence="3" id="KW-1185">Reference proteome</keyword>
<keyword evidence="1" id="KW-0472">Membrane</keyword>
<sequence length="209" mass="23630">MRCFDWSGAPWSWFSDPKCSTLAIITYGNKQLPTGSTTDNSIQNSLKRLLSFLFLLLPILVAVQTVKFKHTGKAPKASREDLQVLADDFVQNYYKALQGHQKNTSEGEVVVRNAIQKITVESNGMFKPVLFEYDLKISLQEGRYSAEVTNTTFTMGNQPIPGERFLGPTPPDDKKDDVEFLSTMSSYQQQTRAFVESLFKELDKVLKSK</sequence>